<evidence type="ECO:0000256" key="1">
    <source>
        <dbReference type="ARBA" id="ARBA00023125"/>
    </source>
</evidence>
<gene>
    <name evidence="5" type="ORF">K8V47_00705</name>
</gene>
<dbReference type="GO" id="GO:0003677">
    <property type="term" value="F:DNA binding"/>
    <property type="evidence" value="ECO:0007669"/>
    <property type="project" value="UniProtKB-KW"/>
</dbReference>
<feature type="domain" description="Arm DNA-binding" evidence="4">
    <location>
        <begin position="14"/>
        <end position="85"/>
    </location>
</feature>
<evidence type="ECO:0000259" key="3">
    <source>
        <dbReference type="Pfam" id="PF13102"/>
    </source>
</evidence>
<name>A0A921JH15_9BACT</name>
<dbReference type="InterPro" id="IPR010998">
    <property type="entry name" value="Integrase_recombinase_N"/>
</dbReference>
<keyword evidence="1" id="KW-0238">DNA-binding</keyword>
<proteinExistence type="predicted"/>
<dbReference type="Pfam" id="PF13102">
    <property type="entry name" value="Phage_int_SAM_5"/>
    <property type="match status" value="1"/>
</dbReference>
<dbReference type="InterPro" id="IPR011010">
    <property type="entry name" value="DNA_brk_join_enz"/>
</dbReference>
<accession>A0A921JH15</accession>
<evidence type="ECO:0000259" key="4">
    <source>
        <dbReference type="Pfam" id="PF17293"/>
    </source>
</evidence>
<dbReference type="Proteomes" id="UP000711407">
    <property type="component" value="Unassembled WGS sequence"/>
</dbReference>
<dbReference type="GO" id="GO:0006310">
    <property type="term" value="P:DNA recombination"/>
    <property type="evidence" value="ECO:0007669"/>
    <property type="project" value="UniProtKB-KW"/>
</dbReference>
<dbReference type="AlphaFoldDB" id="A0A921JH15"/>
<sequence>MASISLFLDTRSNRGNRPYPLKWYFFHNSRVALLPTGLRITKSQWDTKRQRLTQRHPNFRAINQILEARMSQINLVIAEWKIRSVLANIDVMQLRDNVAHLLPPLAVYDPGLTPNGIIQSPIQPIFPYAPPTVFFEKKKTNFISWFDRYAATKSARTAEVYEHTRRRLIAYTAETGSRLESLTFEDITPMWLQGFDVFMAQTAPSANSRAIHMRNIRTVFNSAIAEELITCYPFKRFKIKTTKTRKRSLSVDDIRLLATYPCDSYTAYYRDLFMLIFYLIGINLVDLCHLTDVTRDGRIEYKRAKTGRLYSVKVEPEANALIDKLHGKSWLINILDRYKNHRDFGKHFNAALKNIGETKRNGLGGKKTVNPLFPELTTYWARHSWATIAASLDIPKETIAAALGHGGNTVTDIYIDFDVRKIDEANRRVIDWVLYGKK</sequence>
<keyword evidence="2" id="KW-0233">DNA recombination</keyword>
<dbReference type="Gene3D" id="1.10.150.130">
    <property type="match status" value="1"/>
</dbReference>
<reference evidence="5" key="1">
    <citation type="journal article" date="2021" name="PeerJ">
        <title>Extensive microbial diversity within the chicken gut microbiome revealed by metagenomics and culture.</title>
        <authorList>
            <person name="Gilroy R."/>
            <person name="Ravi A."/>
            <person name="Getino M."/>
            <person name="Pursley I."/>
            <person name="Horton D.L."/>
            <person name="Alikhan N.F."/>
            <person name="Baker D."/>
            <person name="Gharbi K."/>
            <person name="Hall N."/>
            <person name="Watson M."/>
            <person name="Adriaenssens E.M."/>
            <person name="Foster-Nyarko E."/>
            <person name="Jarju S."/>
            <person name="Secka A."/>
            <person name="Antonio M."/>
            <person name="Oren A."/>
            <person name="Chaudhuri R.R."/>
            <person name="La Ragione R."/>
            <person name="Hildebrand F."/>
            <person name="Pallen M.J."/>
        </authorList>
    </citation>
    <scope>NUCLEOTIDE SEQUENCE</scope>
    <source>
        <strain evidence="5">4100</strain>
    </source>
</reference>
<evidence type="ECO:0000313" key="6">
    <source>
        <dbReference type="Proteomes" id="UP000711407"/>
    </source>
</evidence>
<evidence type="ECO:0000313" key="5">
    <source>
        <dbReference type="EMBL" id="HJE38275.1"/>
    </source>
</evidence>
<organism evidence="5 6">
    <name type="scientific">Candidatus Amulumruptor caecigallinarius</name>
    <dbReference type="NCBI Taxonomy" id="2109911"/>
    <lineage>
        <taxon>Bacteria</taxon>
        <taxon>Pseudomonadati</taxon>
        <taxon>Bacteroidota</taxon>
        <taxon>Bacteroidia</taxon>
        <taxon>Bacteroidales</taxon>
        <taxon>Muribaculaceae</taxon>
        <taxon>Candidatus Amulumruptor</taxon>
    </lineage>
</organism>
<dbReference type="SUPFAM" id="SSF56349">
    <property type="entry name" value="DNA breaking-rejoining enzymes"/>
    <property type="match status" value="1"/>
</dbReference>
<dbReference type="InterPro" id="IPR025269">
    <property type="entry name" value="SAM-like_dom"/>
</dbReference>
<protein>
    <submittedName>
        <fullName evidence="5">Site-specific integrase</fullName>
    </submittedName>
</protein>
<dbReference type="Pfam" id="PF17293">
    <property type="entry name" value="Arm-DNA-bind_5"/>
    <property type="match status" value="1"/>
</dbReference>
<dbReference type="GO" id="GO:0015074">
    <property type="term" value="P:DNA integration"/>
    <property type="evidence" value="ECO:0007669"/>
    <property type="project" value="InterPro"/>
</dbReference>
<dbReference type="InterPro" id="IPR013762">
    <property type="entry name" value="Integrase-like_cat_sf"/>
</dbReference>
<comment type="caution">
    <text evidence="5">The sequence shown here is derived from an EMBL/GenBank/DDBJ whole genome shotgun (WGS) entry which is preliminary data.</text>
</comment>
<dbReference type="InterPro" id="IPR035386">
    <property type="entry name" value="Arm-DNA-bind_5"/>
</dbReference>
<evidence type="ECO:0000256" key="2">
    <source>
        <dbReference type="ARBA" id="ARBA00023172"/>
    </source>
</evidence>
<dbReference type="EMBL" id="DYXT01000006">
    <property type="protein sequence ID" value="HJE38275.1"/>
    <property type="molecule type" value="Genomic_DNA"/>
</dbReference>
<feature type="domain" description="Phage integrase SAM-like" evidence="3">
    <location>
        <begin position="141"/>
        <end position="239"/>
    </location>
</feature>
<dbReference type="Gene3D" id="1.10.443.10">
    <property type="entry name" value="Intergrase catalytic core"/>
    <property type="match status" value="1"/>
</dbReference>
<reference evidence="5" key="2">
    <citation type="submission" date="2021-09" db="EMBL/GenBank/DDBJ databases">
        <authorList>
            <person name="Gilroy R."/>
        </authorList>
    </citation>
    <scope>NUCLEOTIDE SEQUENCE</scope>
    <source>
        <strain evidence="5">4100</strain>
    </source>
</reference>